<dbReference type="PANTHER" id="PTHR47411:SF1">
    <property type="entry name" value="B3GNT1, BETA-1,3-N-ACETYLGUCOSAMINYLTRANSFERASE 1, HOMOLOG"/>
    <property type="match status" value="1"/>
</dbReference>
<dbReference type="CTD" id="9819661"/>
<dbReference type="AlphaFoldDB" id="E3MJM8"/>
<sequence length="400" mass="47146">MVRPRSQLWHYFVIFGLFLYIFCFTYTGSNWSRKFRESPKTNNEGLIMSEMHNDEYCVAYNFLVATDSFREDGLEPITLAIHGTPEMMKMIEKKPSNWDGPISLGLFVDFHSRQALEYISEVHRCDEEFRKKVTIHFAFRLSAFQDNCPLIKIASKNRECKEFLVNREKYRKEVAGSFQLYPSNLMRNVARRGAKSDIHFIADVDMVMSKDFAKKVKPIANKMIDGKNKKLLVVRRFETNETTIPTDHKQLQAAIKNKKVFQFHHKFFFNGHKITNISHWFNVSESTDKIVAWEIPYTSSLWEVQVILHRNDLYNADYFPARIKVMQSLIYSLCRANYTFNLLSHVFDVHEGIKLDDTMYSKSVISHSKKYGKKRAYERYVKEIDKSYPLTLKRCGKFVM</sequence>
<evidence type="ECO:0000256" key="1">
    <source>
        <dbReference type="SAM" id="Phobius"/>
    </source>
</evidence>
<feature type="transmembrane region" description="Helical" evidence="1">
    <location>
        <begin position="6"/>
        <end position="26"/>
    </location>
</feature>
<dbReference type="RefSeq" id="XP_003103709.2">
    <property type="nucleotide sequence ID" value="XM_003103661.2"/>
</dbReference>
<accession>E3MJM8</accession>
<dbReference type="OMA" id="NISHWFN"/>
<evidence type="ECO:0000313" key="3">
    <source>
        <dbReference type="Proteomes" id="UP000008281"/>
    </source>
</evidence>
<dbReference type="eggNOG" id="KOG3765">
    <property type="taxonomic scope" value="Eukaryota"/>
</dbReference>
<proteinExistence type="predicted"/>
<gene>
    <name evidence="2" type="ORF">CRE_19165</name>
</gene>
<name>E3MJM8_CAERE</name>
<dbReference type="STRING" id="31234.E3MJM8"/>
<keyword evidence="1" id="KW-0812">Transmembrane</keyword>
<dbReference type="EMBL" id="DS268450">
    <property type="protein sequence ID" value="EFP03680.1"/>
    <property type="molecule type" value="Genomic_DNA"/>
</dbReference>
<keyword evidence="3" id="KW-1185">Reference proteome</keyword>
<dbReference type="InParanoid" id="E3MJM8"/>
<dbReference type="HOGENOM" id="CLU_062306_0_0_1"/>
<dbReference type="OrthoDB" id="9974378at2759"/>
<dbReference type="FunCoup" id="E3MJM8">
    <property type="interactions" value="583"/>
</dbReference>
<keyword evidence="1" id="KW-1133">Transmembrane helix</keyword>
<dbReference type="PANTHER" id="PTHR47411">
    <property type="entry name" value="B3GNT1, BETA-1,3-N-ACETYLGUCOSAMINYLTRANSFERASE 1, HOMOLOG"/>
    <property type="match status" value="1"/>
</dbReference>
<reference evidence="2" key="1">
    <citation type="submission" date="2007-07" db="EMBL/GenBank/DDBJ databases">
        <title>PCAP assembly of the Caenorhabditis remanei genome.</title>
        <authorList>
            <consortium name="The Caenorhabditis remanei Sequencing Consortium"/>
            <person name="Wilson R.K."/>
        </authorList>
    </citation>
    <scope>NUCLEOTIDE SEQUENCE [LARGE SCALE GENOMIC DNA]</scope>
    <source>
        <strain evidence="2">PB4641</strain>
    </source>
</reference>
<dbReference type="GeneID" id="9819661"/>
<protein>
    <submittedName>
        <fullName evidence="2">Uncharacterized protein</fullName>
    </submittedName>
</protein>
<organism evidence="3">
    <name type="scientific">Caenorhabditis remanei</name>
    <name type="common">Caenorhabditis vulgaris</name>
    <dbReference type="NCBI Taxonomy" id="31234"/>
    <lineage>
        <taxon>Eukaryota</taxon>
        <taxon>Metazoa</taxon>
        <taxon>Ecdysozoa</taxon>
        <taxon>Nematoda</taxon>
        <taxon>Chromadorea</taxon>
        <taxon>Rhabditida</taxon>
        <taxon>Rhabditina</taxon>
        <taxon>Rhabditomorpha</taxon>
        <taxon>Rhabditoidea</taxon>
        <taxon>Rhabditidae</taxon>
        <taxon>Peloderinae</taxon>
        <taxon>Caenorhabditis</taxon>
    </lineage>
</organism>
<evidence type="ECO:0000313" key="2">
    <source>
        <dbReference type="EMBL" id="EFP03680.1"/>
    </source>
</evidence>
<keyword evidence="1" id="KW-0472">Membrane</keyword>
<dbReference type="KEGG" id="crq:GCK72_025404"/>
<dbReference type="Pfam" id="PF13896">
    <property type="entry name" value="Glyco_transf_49"/>
    <property type="match status" value="1"/>
</dbReference>
<dbReference type="Proteomes" id="UP000008281">
    <property type="component" value="Unassembled WGS sequence"/>
</dbReference>